<dbReference type="PRINTS" id="PR01463">
    <property type="entry name" value="EAGCHANLFMLY"/>
</dbReference>
<dbReference type="EMBL" id="MPUH01000932">
    <property type="protein sequence ID" value="OMJ72077.1"/>
    <property type="molecule type" value="Genomic_DNA"/>
</dbReference>
<feature type="transmembrane region" description="Helical" evidence="8">
    <location>
        <begin position="194"/>
        <end position="212"/>
    </location>
</feature>
<dbReference type="OrthoDB" id="421226at2759"/>
<dbReference type="InterPro" id="IPR014710">
    <property type="entry name" value="RmlC-like_jellyroll"/>
</dbReference>
<dbReference type="InterPro" id="IPR000595">
    <property type="entry name" value="cNMP-bd_dom"/>
</dbReference>
<dbReference type="CDD" id="cd00038">
    <property type="entry name" value="CAP_ED"/>
    <property type="match status" value="1"/>
</dbReference>
<dbReference type="Gene3D" id="2.60.120.10">
    <property type="entry name" value="Jelly Rolls"/>
    <property type="match status" value="1"/>
</dbReference>
<dbReference type="Pfam" id="PF00520">
    <property type="entry name" value="Ion_trans"/>
    <property type="match status" value="1"/>
</dbReference>
<dbReference type="FunFam" id="1.10.287.70:FF:000123">
    <property type="entry name" value="Potassium channel KAT3"/>
    <property type="match status" value="1"/>
</dbReference>
<evidence type="ECO:0000256" key="3">
    <source>
        <dbReference type="ARBA" id="ARBA00022692"/>
    </source>
</evidence>
<evidence type="ECO:0000256" key="1">
    <source>
        <dbReference type="ARBA" id="ARBA00004141"/>
    </source>
</evidence>
<feature type="transmembrane region" description="Helical" evidence="8">
    <location>
        <begin position="311"/>
        <end position="332"/>
    </location>
</feature>
<evidence type="ECO:0000256" key="8">
    <source>
        <dbReference type="SAM" id="Phobius"/>
    </source>
</evidence>
<accession>A0A1R2B5P2</accession>
<dbReference type="InterPro" id="IPR005821">
    <property type="entry name" value="Ion_trans_dom"/>
</dbReference>
<dbReference type="SUPFAM" id="SSF81324">
    <property type="entry name" value="Voltage-gated potassium channels"/>
    <property type="match status" value="1"/>
</dbReference>
<keyword evidence="11" id="KW-1185">Reference proteome</keyword>
<gene>
    <name evidence="10" type="ORF">SteCoe_29557</name>
</gene>
<feature type="transmembrane region" description="Helical" evidence="8">
    <location>
        <begin position="121"/>
        <end position="144"/>
    </location>
</feature>
<sequence length="660" mass="77546">MKKVQFIVRNQKYLSVPQRDDDPCISLTSRRREIALSTDIRNMNVYKIFQRAWLKLKCVLYWSTIIKDIRVYGTGSSLFDGSKNYKENLLRIMFSKMTEKAEKKFKLVKVERKYLILPYSLFFKVWSSILGFALLYTCLVMPWVLAFEEVITGKTWFIFDVLIDIIYCIDIFITSNLAYKDEKGKLVTNRTSILRNYVTGMLLFDILAVIPFNQIMNTDQKINSYIKLLRIARLIRILKIFKVKKIFESLSGGSQSTVMALNKLIIGLLMILLLIHFTSCVWNFLPKLENSGPTTWIYRYNFLDKTNGEKYLTGVYFAITTILTVGFGDISAGSKTEMILCITLELLGIIFYSFIIGVMTTLLTSIDQKDALLKSRIQLVHMLSNDINLPNDIFKKMSRETKKYFERLMIDDEQRVELISRIPKNFRFKMCMSMYGGAIQNIHFFKKQEKNFISNYIPRLVYLFLKEREIIFSQGDYPDEVYFLMTGRVSFVFGKRNMVFKTIIEGSYFGEIGMIEKNLREFGAMTLVNSDLLSMSSDIFHEIVEKYPQVYSDIKDTAEKRKICNRQNRQEIIDLLELYEIKKSHTIEEIAGMKPENRFEDMKNEEIEFITNREIKDDLELRKSMYINELKLIRKRLKMFHEKFNSACLLFSENISSLVK</sequence>
<evidence type="ECO:0000313" key="10">
    <source>
        <dbReference type="EMBL" id="OMJ72077.1"/>
    </source>
</evidence>
<feature type="transmembrane region" description="Helical" evidence="8">
    <location>
        <begin position="339"/>
        <end position="363"/>
    </location>
</feature>
<comment type="caution">
    <text evidence="10">The sequence shown here is derived from an EMBL/GenBank/DDBJ whole genome shotgun (WGS) entry which is preliminary data.</text>
</comment>
<evidence type="ECO:0000256" key="7">
    <source>
        <dbReference type="ARBA" id="ARBA00023303"/>
    </source>
</evidence>
<dbReference type="PANTHER" id="PTHR47823:SF9">
    <property type="entry name" value="CHROMOSOME UNDETERMINED SCAFFOLD_10, WHOLE GENOME SHOTGUN SEQUENCE"/>
    <property type="match status" value="1"/>
</dbReference>
<keyword evidence="6 8" id="KW-0472">Membrane</keyword>
<protein>
    <recommendedName>
        <fullName evidence="9">Cyclic nucleotide-binding domain-containing protein</fullName>
    </recommendedName>
</protein>
<dbReference type="SMART" id="SM00100">
    <property type="entry name" value="cNMP"/>
    <property type="match status" value="1"/>
</dbReference>
<proteinExistence type="predicted"/>
<keyword evidence="3 8" id="KW-0812">Transmembrane</keyword>
<evidence type="ECO:0000313" key="11">
    <source>
        <dbReference type="Proteomes" id="UP000187209"/>
    </source>
</evidence>
<dbReference type="AlphaFoldDB" id="A0A1R2B5P2"/>
<dbReference type="InterPro" id="IPR003938">
    <property type="entry name" value="K_chnl_volt-dep_EAG/ELK/ERG"/>
</dbReference>
<reference evidence="10 11" key="1">
    <citation type="submission" date="2016-11" db="EMBL/GenBank/DDBJ databases">
        <title>The macronuclear genome of Stentor coeruleus: a giant cell with tiny introns.</title>
        <authorList>
            <person name="Slabodnick M."/>
            <person name="Ruby J.G."/>
            <person name="Reiff S.B."/>
            <person name="Swart E.C."/>
            <person name="Gosai S."/>
            <person name="Prabakaran S."/>
            <person name="Witkowska E."/>
            <person name="Larue G.E."/>
            <person name="Fisher S."/>
            <person name="Freeman R.M."/>
            <person name="Gunawardena J."/>
            <person name="Chu W."/>
            <person name="Stover N.A."/>
            <person name="Gregory B.D."/>
            <person name="Nowacki M."/>
            <person name="Derisi J."/>
            <person name="Roy S.W."/>
            <person name="Marshall W.F."/>
            <person name="Sood P."/>
        </authorList>
    </citation>
    <scope>NUCLEOTIDE SEQUENCE [LARGE SCALE GENOMIC DNA]</scope>
    <source>
        <strain evidence="10">WM001</strain>
    </source>
</reference>
<dbReference type="SUPFAM" id="SSF51206">
    <property type="entry name" value="cAMP-binding domain-like"/>
    <property type="match status" value="1"/>
</dbReference>
<feature type="transmembrane region" description="Helical" evidence="8">
    <location>
        <begin position="264"/>
        <end position="285"/>
    </location>
</feature>
<evidence type="ECO:0000256" key="4">
    <source>
        <dbReference type="ARBA" id="ARBA00022989"/>
    </source>
</evidence>
<dbReference type="PROSITE" id="PS50042">
    <property type="entry name" value="CNMP_BINDING_3"/>
    <property type="match status" value="1"/>
</dbReference>
<comment type="subcellular location">
    <subcellularLocation>
        <location evidence="1">Membrane</location>
        <topology evidence="1">Multi-pass membrane protein</topology>
    </subcellularLocation>
</comment>
<keyword evidence="7" id="KW-0407">Ion channel</keyword>
<feature type="domain" description="Cyclic nucleotide-binding" evidence="9">
    <location>
        <begin position="444"/>
        <end position="561"/>
    </location>
</feature>
<organism evidence="10 11">
    <name type="scientific">Stentor coeruleus</name>
    <dbReference type="NCBI Taxonomy" id="5963"/>
    <lineage>
        <taxon>Eukaryota</taxon>
        <taxon>Sar</taxon>
        <taxon>Alveolata</taxon>
        <taxon>Ciliophora</taxon>
        <taxon>Postciliodesmatophora</taxon>
        <taxon>Heterotrichea</taxon>
        <taxon>Heterotrichida</taxon>
        <taxon>Stentoridae</taxon>
        <taxon>Stentor</taxon>
    </lineage>
</organism>
<keyword evidence="4 8" id="KW-1133">Transmembrane helix</keyword>
<dbReference type="Pfam" id="PF00027">
    <property type="entry name" value="cNMP_binding"/>
    <property type="match status" value="1"/>
</dbReference>
<keyword evidence="5" id="KW-0406">Ion transport</keyword>
<dbReference type="PANTHER" id="PTHR47823">
    <property type="entry name" value="ION_TRANS DOMAIN-CONTAINING PROTEIN"/>
    <property type="match status" value="1"/>
</dbReference>
<name>A0A1R2B5P2_9CILI</name>
<evidence type="ECO:0000256" key="6">
    <source>
        <dbReference type="ARBA" id="ARBA00023136"/>
    </source>
</evidence>
<evidence type="ECO:0000256" key="5">
    <source>
        <dbReference type="ARBA" id="ARBA00023065"/>
    </source>
</evidence>
<dbReference type="InterPro" id="IPR018490">
    <property type="entry name" value="cNMP-bd_dom_sf"/>
</dbReference>
<evidence type="ECO:0000256" key="2">
    <source>
        <dbReference type="ARBA" id="ARBA00022448"/>
    </source>
</evidence>
<feature type="transmembrane region" description="Helical" evidence="8">
    <location>
        <begin position="156"/>
        <end position="173"/>
    </location>
</feature>
<dbReference type="Proteomes" id="UP000187209">
    <property type="component" value="Unassembled WGS sequence"/>
</dbReference>
<dbReference type="Gene3D" id="1.10.287.70">
    <property type="match status" value="1"/>
</dbReference>
<evidence type="ECO:0000259" key="9">
    <source>
        <dbReference type="PROSITE" id="PS50042"/>
    </source>
</evidence>
<keyword evidence="2" id="KW-0813">Transport</keyword>
<dbReference type="GO" id="GO:0005249">
    <property type="term" value="F:voltage-gated potassium channel activity"/>
    <property type="evidence" value="ECO:0007669"/>
    <property type="project" value="InterPro"/>
</dbReference>
<dbReference type="GO" id="GO:0016020">
    <property type="term" value="C:membrane"/>
    <property type="evidence" value="ECO:0007669"/>
    <property type="project" value="UniProtKB-SubCell"/>
</dbReference>